<feature type="domain" description="HTH araC/xylS-type" evidence="2">
    <location>
        <begin position="39"/>
        <end position="89"/>
    </location>
</feature>
<accession>A0A0L8BI13</accession>
<protein>
    <recommendedName>
        <fullName evidence="2">HTH araC/xylS-type domain-containing protein</fullName>
    </recommendedName>
</protein>
<comment type="caution">
    <text evidence="3">The sequence shown here is derived from an EMBL/GenBank/DDBJ whole genome shotgun (WGS) entry which is preliminary data.</text>
</comment>
<sequence length="89" mass="9725">MNGSQPATKSDFRPPIDHRASADGTSNSRRLAACSWLSRHERLEATRNALEERGTIIARAASIVADTTPSNFTTAFKRAYGGSPKHRRA</sequence>
<reference evidence="4" key="1">
    <citation type="submission" date="2015-07" db="EMBL/GenBank/DDBJ databases">
        <title>Whole genome sequence of an Ensifer adhaerens strain isolated from a cave pool in the Wind Cave National Park.</title>
        <authorList>
            <person name="Eng W.W.H."/>
            <person name="Gan H.M."/>
            <person name="Barton H.A."/>
            <person name="Savka M.A."/>
        </authorList>
    </citation>
    <scope>NUCLEOTIDE SEQUENCE [LARGE SCALE GENOMIC DNA]</scope>
    <source>
        <strain evidence="4">SD006</strain>
    </source>
</reference>
<dbReference type="OrthoDB" id="6670788at2"/>
<dbReference type="Proteomes" id="UP000037425">
    <property type="component" value="Unassembled WGS sequence"/>
</dbReference>
<feature type="compositionally biased region" description="Basic and acidic residues" evidence="1">
    <location>
        <begin position="10"/>
        <end position="21"/>
    </location>
</feature>
<dbReference type="PROSITE" id="PS01124">
    <property type="entry name" value="HTH_ARAC_FAMILY_2"/>
    <property type="match status" value="1"/>
</dbReference>
<evidence type="ECO:0000259" key="2">
    <source>
        <dbReference type="PROSITE" id="PS01124"/>
    </source>
</evidence>
<dbReference type="EMBL" id="LGAP01000029">
    <property type="protein sequence ID" value="KOF14223.1"/>
    <property type="molecule type" value="Genomic_DNA"/>
</dbReference>
<proteinExistence type="predicted"/>
<gene>
    <name evidence="3" type="ORF">AC244_28390</name>
</gene>
<dbReference type="RefSeq" id="WP_053252156.1">
    <property type="nucleotide sequence ID" value="NZ_LGAP01000029.1"/>
</dbReference>
<evidence type="ECO:0000256" key="1">
    <source>
        <dbReference type="SAM" id="MobiDB-lite"/>
    </source>
</evidence>
<dbReference type="AlphaFoldDB" id="A0A0L8BI13"/>
<dbReference type="PATRIC" id="fig|106592.7.peg.4490"/>
<dbReference type="InterPro" id="IPR018060">
    <property type="entry name" value="HTH_AraC"/>
</dbReference>
<dbReference type="GO" id="GO:0043565">
    <property type="term" value="F:sequence-specific DNA binding"/>
    <property type="evidence" value="ECO:0007669"/>
    <property type="project" value="InterPro"/>
</dbReference>
<dbReference type="GO" id="GO:0003700">
    <property type="term" value="F:DNA-binding transcription factor activity"/>
    <property type="evidence" value="ECO:0007669"/>
    <property type="project" value="InterPro"/>
</dbReference>
<name>A0A0L8BI13_ENSAD</name>
<evidence type="ECO:0000313" key="4">
    <source>
        <dbReference type="Proteomes" id="UP000037425"/>
    </source>
</evidence>
<evidence type="ECO:0000313" key="3">
    <source>
        <dbReference type="EMBL" id="KOF14223.1"/>
    </source>
</evidence>
<feature type="region of interest" description="Disordered" evidence="1">
    <location>
        <begin position="1"/>
        <end position="29"/>
    </location>
</feature>
<organism evidence="3 4">
    <name type="scientific">Ensifer adhaerens</name>
    <name type="common">Sinorhizobium morelense</name>
    <dbReference type="NCBI Taxonomy" id="106592"/>
    <lineage>
        <taxon>Bacteria</taxon>
        <taxon>Pseudomonadati</taxon>
        <taxon>Pseudomonadota</taxon>
        <taxon>Alphaproteobacteria</taxon>
        <taxon>Hyphomicrobiales</taxon>
        <taxon>Rhizobiaceae</taxon>
        <taxon>Sinorhizobium/Ensifer group</taxon>
        <taxon>Ensifer</taxon>
    </lineage>
</organism>